<keyword evidence="4" id="KW-1185">Reference proteome</keyword>
<dbReference type="Proteomes" id="UP001608902">
    <property type="component" value="Unassembled WGS sequence"/>
</dbReference>
<reference evidence="3 4" key="1">
    <citation type="submission" date="2024-08" db="EMBL/GenBank/DDBJ databases">
        <title>Gnathostoma spinigerum genome.</title>
        <authorList>
            <person name="Gonzalez-Bertolin B."/>
            <person name="Monzon S."/>
            <person name="Zaballos A."/>
            <person name="Jimenez P."/>
            <person name="Dekumyoy P."/>
            <person name="Varona S."/>
            <person name="Cuesta I."/>
            <person name="Sumanam S."/>
            <person name="Adisakwattana P."/>
            <person name="Gasser R.B."/>
            <person name="Hernandez-Gonzalez A."/>
            <person name="Young N.D."/>
            <person name="Perteguer M.J."/>
        </authorList>
    </citation>
    <scope>NUCLEOTIDE SEQUENCE [LARGE SCALE GENOMIC DNA]</scope>
    <source>
        <strain evidence="3">AL3</strain>
        <tissue evidence="3">Liver</tissue>
    </source>
</reference>
<feature type="domain" description="F-box" evidence="2">
    <location>
        <begin position="1"/>
        <end position="37"/>
    </location>
</feature>
<organism evidence="3 4">
    <name type="scientific">Gnathostoma spinigerum</name>
    <dbReference type="NCBI Taxonomy" id="75299"/>
    <lineage>
        <taxon>Eukaryota</taxon>
        <taxon>Metazoa</taxon>
        <taxon>Ecdysozoa</taxon>
        <taxon>Nematoda</taxon>
        <taxon>Chromadorea</taxon>
        <taxon>Rhabditida</taxon>
        <taxon>Spirurina</taxon>
        <taxon>Gnathostomatomorpha</taxon>
        <taxon>Gnathostomatoidea</taxon>
        <taxon>Gnathostomatidae</taxon>
        <taxon>Gnathostoma</taxon>
    </lineage>
</organism>
<dbReference type="InterPro" id="IPR036047">
    <property type="entry name" value="F-box-like_dom_sf"/>
</dbReference>
<name>A0ABD6EQ57_9BILA</name>
<evidence type="ECO:0000256" key="1">
    <source>
        <dbReference type="SAM" id="MobiDB-lite"/>
    </source>
</evidence>
<dbReference type="AlphaFoldDB" id="A0ABD6EQ57"/>
<dbReference type="SMART" id="SM00256">
    <property type="entry name" value="FBOX"/>
    <property type="match status" value="1"/>
</dbReference>
<dbReference type="Pfam" id="PF00646">
    <property type="entry name" value="F-box"/>
    <property type="match status" value="1"/>
</dbReference>
<protein>
    <recommendedName>
        <fullName evidence="2">F-box domain-containing protein</fullName>
    </recommendedName>
</protein>
<proteinExistence type="predicted"/>
<comment type="caution">
    <text evidence="3">The sequence shown here is derived from an EMBL/GenBank/DDBJ whole genome shotgun (WGS) entry which is preliminary data.</text>
</comment>
<dbReference type="InterPro" id="IPR001810">
    <property type="entry name" value="F-box_dom"/>
</dbReference>
<evidence type="ECO:0000259" key="2">
    <source>
        <dbReference type="PROSITE" id="PS50181"/>
    </source>
</evidence>
<dbReference type="SUPFAM" id="SSF81383">
    <property type="entry name" value="F-box domain"/>
    <property type="match status" value="1"/>
</dbReference>
<evidence type="ECO:0000313" key="3">
    <source>
        <dbReference type="EMBL" id="MFH4979556.1"/>
    </source>
</evidence>
<sequence length="445" mass="51275">MLLLDLPNELILRVLLYCSDDDITHLRLLCRRFEQLIVSCPITQITSHKQRSVSCISISFERNIENFVFETFMRSDSNHRNRIRVPRAKLFQSATLPLTFCFRKFRIFGIHLSNLPLCSKTVNCLCDLLLRCPLVKPKTLRICDCYVGNLHFRSLQRLLNLCGEHLVVLSFTNLTGVSPSLINDDLLCTIAHPRLRILVIRSLEFHSSTPNAQQTVHISDKTLMGLPCVARKVKLELCQGITPGGICDFIERFFDAAPDIRDRHFELDLKQCQRVTIASFECEARRRRIQIDAHNSGTNSHKVESVARRQYRIRRNNEAQMLSIEIDISNGFRSDLIPSKNPSLVQPSLSPKRTILLRPTQEHTSSTTNHFSPLRNTSWSTCCNSRILLNLLRIRNYAPSECDPDSAHWKDIYPHRELILNPRGHPKSHSPFRKRPTPMSPRTKI</sequence>
<dbReference type="PROSITE" id="PS50181">
    <property type="entry name" value="FBOX"/>
    <property type="match status" value="1"/>
</dbReference>
<feature type="region of interest" description="Disordered" evidence="1">
    <location>
        <begin position="420"/>
        <end position="445"/>
    </location>
</feature>
<dbReference type="EMBL" id="JBGFUD010004337">
    <property type="protein sequence ID" value="MFH4979556.1"/>
    <property type="molecule type" value="Genomic_DNA"/>
</dbReference>
<accession>A0ABD6EQ57</accession>
<feature type="compositionally biased region" description="Basic residues" evidence="1">
    <location>
        <begin position="424"/>
        <end position="436"/>
    </location>
</feature>
<evidence type="ECO:0000313" key="4">
    <source>
        <dbReference type="Proteomes" id="UP001608902"/>
    </source>
</evidence>
<gene>
    <name evidence="3" type="ORF">AB6A40_006265</name>
</gene>